<dbReference type="EMBL" id="DS989844">
    <property type="protein sequence ID" value="EDX77092.1"/>
    <property type="molecule type" value="Genomic_DNA"/>
</dbReference>
<gene>
    <name evidence="1" type="ORF">MC7420_229</name>
</gene>
<dbReference type="STRING" id="118168.MC7420_229"/>
<accession>B4VLZ0</accession>
<dbReference type="HOGENOM" id="CLU_3342521_0_0_3"/>
<dbReference type="Proteomes" id="UP000003835">
    <property type="component" value="Unassembled WGS sequence"/>
</dbReference>
<keyword evidence="2" id="KW-1185">Reference proteome</keyword>
<reference evidence="1 2" key="1">
    <citation type="submission" date="2008-07" db="EMBL/GenBank/DDBJ databases">
        <authorList>
            <person name="Tandeau de Marsac N."/>
            <person name="Ferriera S."/>
            <person name="Johnson J."/>
            <person name="Kravitz S."/>
            <person name="Beeson K."/>
            <person name="Sutton G."/>
            <person name="Rogers Y.-H."/>
            <person name="Friedman R."/>
            <person name="Frazier M."/>
            <person name="Venter J.C."/>
        </authorList>
    </citation>
    <scope>NUCLEOTIDE SEQUENCE [LARGE SCALE GENOMIC DNA]</scope>
    <source>
        <strain evidence="1 2">PCC 7420</strain>
    </source>
</reference>
<sequence length="37" mass="4428">MNFQWLNNSRIYDSLDSETIKQLVYTKMSKMALIFVV</sequence>
<name>B4VLZ0_9CYAN</name>
<dbReference type="AlphaFoldDB" id="B4VLZ0"/>
<proteinExistence type="predicted"/>
<organism evidence="1 2">
    <name type="scientific">Coleofasciculus chthonoplastes PCC 7420</name>
    <dbReference type="NCBI Taxonomy" id="118168"/>
    <lineage>
        <taxon>Bacteria</taxon>
        <taxon>Bacillati</taxon>
        <taxon>Cyanobacteriota</taxon>
        <taxon>Cyanophyceae</taxon>
        <taxon>Coleofasciculales</taxon>
        <taxon>Coleofasciculaceae</taxon>
        <taxon>Coleofasciculus</taxon>
    </lineage>
</organism>
<evidence type="ECO:0000313" key="2">
    <source>
        <dbReference type="Proteomes" id="UP000003835"/>
    </source>
</evidence>
<protein>
    <submittedName>
        <fullName evidence="1">Uncharacterized protein</fullName>
    </submittedName>
</protein>
<evidence type="ECO:0000313" key="1">
    <source>
        <dbReference type="EMBL" id="EDX77092.1"/>
    </source>
</evidence>